<dbReference type="Gene3D" id="3.90.470.20">
    <property type="entry name" value="4'-phosphopantetheinyl transferase domain"/>
    <property type="match status" value="1"/>
</dbReference>
<protein>
    <submittedName>
        <fullName evidence="5">4'-phosphopantetheinyl transferase superfamily protein</fullName>
    </submittedName>
</protein>
<name>A0ABY9IJB1_9ACTN</name>
<reference evidence="5 6" key="1">
    <citation type="submission" date="2023-03" db="EMBL/GenBank/DDBJ databases">
        <title>Isolation and description of six Streptomyces strains from soil environments, able to metabolize different microbial glucans.</title>
        <authorList>
            <person name="Widen T."/>
            <person name="Larsbrink J."/>
        </authorList>
    </citation>
    <scope>NUCLEOTIDE SEQUENCE [LARGE SCALE GENOMIC DNA]</scope>
    <source>
        <strain evidence="5 6">Alt2</strain>
    </source>
</reference>
<dbReference type="EMBL" id="CP120988">
    <property type="protein sequence ID" value="WLQ55353.1"/>
    <property type="molecule type" value="Genomic_DNA"/>
</dbReference>
<evidence type="ECO:0000259" key="4">
    <source>
        <dbReference type="Pfam" id="PF01648"/>
    </source>
</evidence>
<dbReference type="Proteomes" id="UP001235744">
    <property type="component" value="Chromosome"/>
</dbReference>
<dbReference type="SUPFAM" id="SSF56214">
    <property type="entry name" value="4'-phosphopantetheinyl transferase"/>
    <property type="match status" value="1"/>
</dbReference>
<sequence>MSAARTTERSLLTALLAELAAGAPVAVGVDLTHIPSVGERLARLGPRWLGDQFTVRELRELDGVRNGGHATLAGRLAAKEAFIKLLTPQDDFVLHRDIEILRASGGAPVVHAHRSALAAAGRRALTSWSVSITHQGDWAAAVAVGAPALPAPGTVHTHHTQEKRS</sequence>
<evidence type="ECO:0000313" key="5">
    <source>
        <dbReference type="EMBL" id="WLQ55353.1"/>
    </source>
</evidence>
<dbReference type="InterPro" id="IPR037143">
    <property type="entry name" value="4-PPantetheinyl_Trfase_dom_sf"/>
</dbReference>
<dbReference type="InterPro" id="IPR008278">
    <property type="entry name" value="4-PPantetheinyl_Trfase_dom"/>
</dbReference>
<evidence type="ECO:0000256" key="3">
    <source>
        <dbReference type="ARBA" id="ARBA00022842"/>
    </source>
</evidence>
<dbReference type="Pfam" id="PF01648">
    <property type="entry name" value="ACPS"/>
    <property type="match status" value="1"/>
</dbReference>
<accession>A0ABY9IJB1</accession>
<keyword evidence="6" id="KW-1185">Reference proteome</keyword>
<keyword evidence="3" id="KW-0460">Magnesium</keyword>
<evidence type="ECO:0000256" key="1">
    <source>
        <dbReference type="ARBA" id="ARBA00022679"/>
    </source>
</evidence>
<dbReference type="InterPro" id="IPR004568">
    <property type="entry name" value="Ppantetheine-prot_Trfase_dom"/>
</dbReference>
<feature type="domain" description="4'-phosphopantetheinyl transferase" evidence="4">
    <location>
        <begin position="26"/>
        <end position="143"/>
    </location>
</feature>
<dbReference type="GO" id="GO:0016740">
    <property type="term" value="F:transferase activity"/>
    <property type="evidence" value="ECO:0007669"/>
    <property type="project" value="UniProtKB-KW"/>
</dbReference>
<dbReference type="RefSeq" id="WP_306106126.1">
    <property type="nucleotide sequence ID" value="NZ_CP120988.1"/>
</dbReference>
<keyword evidence="2" id="KW-0479">Metal-binding</keyword>
<proteinExistence type="predicted"/>
<evidence type="ECO:0000313" key="6">
    <source>
        <dbReference type="Proteomes" id="UP001235744"/>
    </source>
</evidence>
<dbReference type="NCBIfam" id="TIGR00556">
    <property type="entry name" value="pantethn_trn"/>
    <property type="match status" value="1"/>
</dbReference>
<evidence type="ECO:0000256" key="2">
    <source>
        <dbReference type="ARBA" id="ARBA00022723"/>
    </source>
</evidence>
<organism evidence="5 6">
    <name type="scientific">Streptomyces poriferorum</name>
    <dbReference type="NCBI Taxonomy" id="2798799"/>
    <lineage>
        <taxon>Bacteria</taxon>
        <taxon>Bacillati</taxon>
        <taxon>Actinomycetota</taxon>
        <taxon>Actinomycetes</taxon>
        <taxon>Kitasatosporales</taxon>
        <taxon>Streptomycetaceae</taxon>
        <taxon>Streptomyces</taxon>
    </lineage>
</organism>
<gene>
    <name evidence="5" type="ORF">P8A19_07825</name>
</gene>
<keyword evidence="1 5" id="KW-0808">Transferase</keyword>